<dbReference type="AlphaFoldDB" id="A0A2G9WP40"/>
<feature type="transmembrane region" description="Helical" evidence="5">
    <location>
        <begin position="397"/>
        <end position="416"/>
    </location>
</feature>
<reference evidence="7 8" key="1">
    <citation type="submission" date="2017-08" db="EMBL/GenBank/DDBJ databases">
        <title>Pleomorphomonas carboxidotrophicus sp. nov., a new mesophilic hydrogenogenic carboxidotroph.</title>
        <authorList>
            <person name="Esquivel-Elizondo S."/>
            <person name="Krajmalnik-Brown R."/>
            <person name="Maldonado J."/>
        </authorList>
    </citation>
    <scope>NUCLEOTIDE SEQUENCE [LARGE SCALE GENOMIC DNA]</scope>
    <source>
        <strain evidence="7 8">SVCO-16</strain>
    </source>
</reference>
<keyword evidence="3 5" id="KW-1133">Transmembrane helix</keyword>
<feature type="transmembrane region" description="Helical" evidence="5">
    <location>
        <begin position="7"/>
        <end position="26"/>
    </location>
</feature>
<proteinExistence type="predicted"/>
<keyword evidence="8" id="KW-1185">Reference proteome</keyword>
<dbReference type="OrthoDB" id="4391260at2"/>
<dbReference type="EMBL" id="NQVN01000033">
    <property type="protein sequence ID" value="PIO96479.1"/>
    <property type="molecule type" value="Genomic_DNA"/>
</dbReference>
<evidence type="ECO:0000259" key="6">
    <source>
        <dbReference type="Pfam" id="PF04932"/>
    </source>
</evidence>
<feature type="transmembrane region" description="Helical" evidence="5">
    <location>
        <begin position="279"/>
        <end position="299"/>
    </location>
</feature>
<organism evidence="7 8">
    <name type="scientific">Pleomorphomonas carboxyditropha</name>
    <dbReference type="NCBI Taxonomy" id="2023338"/>
    <lineage>
        <taxon>Bacteria</taxon>
        <taxon>Pseudomonadati</taxon>
        <taxon>Pseudomonadota</taxon>
        <taxon>Alphaproteobacteria</taxon>
        <taxon>Hyphomicrobiales</taxon>
        <taxon>Pleomorphomonadaceae</taxon>
        <taxon>Pleomorphomonas</taxon>
    </lineage>
</organism>
<feature type="transmembrane region" description="Helical" evidence="5">
    <location>
        <begin position="249"/>
        <end position="267"/>
    </location>
</feature>
<dbReference type="GO" id="GO:0016020">
    <property type="term" value="C:membrane"/>
    <property type="evidence" value="ECO:0007669"/>
    <property type="project" value="UniProtKB-SubCell"/>
</dbReference>
<evidence type="ECO:0000256" key="4">
    <source>
        <dbReference type="ARBA" id="ARBA00023136"/>
    </source>
</evidence>
<feature type="transmembrane region" description="Helical" evidence="5">
    <location>
        <begin position="119"/>
        <end position="137"/>
    </location>
</feature>
<gene>
    <name evidence="7" type="ORF">CJ014_25250</name>
</gene>
<dbReference type="InterPro" id="IPR007016">
    <property type="entry name" value="O-antigen_ligase-rel_domated"/>
</dbReference>
<feature type="domain" description="O-antigen ligase-related" evidence="6">
    <location>
        <begin position="235"/>
        <end position="376"/>
    </location>
</feature>
<feature type="transmembrane region" description="Helical" evidence="5">
    <location>
        <begin position="65"/>
        <end position="92"/>
    </location>
</feature>
<keyword evidence="4 5" id="KW-0472">Membrane</keyword>
<evidence type="ECO:0000256" key="5">
    <source>
        <dbReference type="SAM" id="Phobius"/>
    </source>
</evidence>
<comment type="subcellular location">
    <subcellularLocation>
        <location evidence="1">Membrane</location>
        <topology evidence="1">Multi-pass membrane protein</topology>
    </subcellularLocation>
</comment>
<evidence type="ECO:0000256" key="1">
    <source>
        <dbReference type="ARBA" id="ARBA00004141"/>
    </source>
</evidence>
<evidence type="ECO:0000313" key="7">
    <source>
        <dbReference type="EMBL" id="PIO96479.1"/>
    </source>
</evidence>
<feature type="transmembrane region" description="Helical" evidence="5">
    <location>
        <begin position="193"/>
        <end position="209"/>
    </location>
</feature>
<feature type="transmembrane region" description="Helical" evidence="5">
    <location>
        <begin position="221"/>
        <end position="243"/>
    </location>
</feature>
<dbReference type="Proteomes" id="UP000231070">
    <property type="component" value="Unassembled WGS sequence"/>
</dbReference>
<evidence type="ECO:0000313" key="8">
    <source>
        <dbReference type="Proteomes" id="UP000231070"/>
    </source>
</evidence>
<accession>A0A2G9WP40</accession>
<feature type="transmembrane region" description="Helical" evidence="5">
    <location>
        <begin position="32"/>
        <end position="53"/>
    </location>
</feature>
<protein>
    <recommendedName>
        <fullName evidence="6">O-antigen ligase-related domain-containing protein</fullName>
    </recommendedName>
</protein>
<dbReference type="Pfam" id="PF04932">
    <property type="entry name" value="Wzy_C"/>
    <property type="match status" value="1"/>
</dbReference>
<dbReference type="InterPro" id="IPR051533">
    <property type="entry name" value="WaaL-like"/>
</dbReference>
<comment type="caution">
    <text evidence="7">The sequence shown here is derived from an EMBL/GenBank/DDBJ whole genome shotgun (WGS) entry which is preliminary data.</text>
</comment>
<feature type="transmembrane region" description="Helical" evidence="5">
    <location>
        <begin position="422"/>
        <end position="438"/>
    </location>
</feature>
<name>A0A2G9WP40_9HYPH</name>
<keyword evidence="2 5" id="KW-0812">Transmembrane</keyword>
<feature type="transmembrane region" description="Helical" evidence="5">
    <location>
        <begin position="368"/>
        <end position="390"/>
    </location>
</feature>
<evidence type="ECO:0000256" key="2">
    <source>
        <dbReference type="ARBA" id="ARBA00022692"/>
    </source>
</evidence>
<feature type="transmembrane region" description="Helical" evidence="5">
    <location>
        <begin position="149"/>
        <end position="173"/>
    </location>
</feature>
<evidence type="ECO:0000256" key="3">
    <source>
        <dbReference type="ARBA" id="ARBA00022989"/>
    </source>
</evidence>
<sequence>MSRRSKGHDYLGWALVATALLAPLPLGGIRAFFFMFYAVVVAVMGLFYALGLYRGQVRPRLPLSAFAIPVILFGLVLVWLLVTLLPLGIAAAPEWAALSPLVDVAGRISIGPGATFDMLVRYLTYALFFVLALQVSVEKQRARTLFRLVYWGIAAHALLALASLTFFGDVLLFLPKEAYVGDATGVFVNRNSFATFAAFGAVMGTALIFGDDENDVARSRLSRILIQLGFNVAPLALIGLALAFSHSRMGMFVAALGAGVVALVAVFRSTGVRRIIAGLLIVVGLVTGAVLANTGGILFERMATIDRDADVRLAVYEQTLDLIAARPVTGFGGGTYEDAFRAVKADPIGPDVTFDAAHNLYLELAAELGIPAAIAVVLSVLLLAGTAAVAAVRRENWMIPAAAAAAVLAGAVHSLVDFSLQIPAIVLMMLLILALGFAQSRPMQQAG</sequence>
<dbReference type="PANTHER" id="PTHR37422:SF23">
    <property type="entry name" value="TEICHURONIC ACID BIOSYNTHESIS PROTEIN TUAE"/>
    <property type="match status" value="1"/>
</dbReference>
<dbReference type="PANTHER" id="PTHR37422">
    <property type="entry name" value="TEICHURONIC ACID BIOSYNTHESIS PROTEIN TUAE"/>
    <property type="match status" value="1"/>
</dbReference>